<dbReference type="PANTHER" id="PTHR47237:SF1">
    <property type="entry name" value="SLL0310 PROTEIN"/>
    <property type="match status" value="1"/>
</dbReference>
<dbReference type="PROSITE" id="PS51186">
    <property type="entry name" value="GNAT"/>
    <property type="match status" value="1"/>
</dbReference>
<evidence type="ECO:0000259" key="1">
    <source>
        <dbReference type="PROSITE" id="PS51186"/>
    </source>
</evidence>
<dbReference type="EMBL" id="CP114029">
    <property type="protein sequence ID" value="WAP71314.1"/>
    <property type="molecule type" value="Genomic_DNA"/>
</dbReference>
<gene>
    <name evidence="2" type="ORF">OH818_23710</name>
</gene>
<dbReference type="InterPro" id="IPR052729">
    <property type="entry name" value="Acyl/Acetyltrans_Enzymes"/>
</dbReference>
<evidence type="ECO:0000313" key="2">
    <source>
        <dbReference type="EMBL" id="WAP71314.1"/>
    </source>
</evidence>
<name>A0ABY7C8D9_9HYPH</name>
<dbReference type="GO" id="GO:0016746">
    <property type="term" value="F:acyltransferase activity"/>
    <property type="evidence" value="ECO:0007669"/>
    <property type="project" value="UniProtKB-KW"/>
</dbReference>
<accession>A0ABY7C8D9</accession>
<dbReference type="EC" id="2.3.1.-" evidence="2"/>
<sequence length="274" mass="29017">MSPTELELAAEWAAQEGWNPGLGDAEAFGAADPAGFLMAFLDGEPVASISVVAYGESQGFLGFYIVRPQLRGRGIGWALWQAGMARLGDRSIGLDGVIDQQANYAKSGFVLKHRNIRHMGPAPQPAAAAETARAMSPDDLAGLIAFDAAHFGTERAAFLESWLRTNGHVARLAVGDDGEIQGYGVVRPARTGFRIGPLFAQTPDLAADIFDALARTVPPGESIILDVPEPNAAAIALAERHGLKPIFQTARMVKGEAPSLPLDRIFGVTSFELG</sequence>
<protein>
    <submittedName>
        <fullName evidence="2">GNAT family N-acetyltransferase</fullName>
        <ecNumber evidence="2">2.3.1.-</ecNumber>
    </submittedName>
</protein>
<keyword evidence="3" id="KW-1185">Reference proteome</keyword>
<dbReference type="Pfam" id="PF18014">
    <property type="entry name" value="Acetyltransf_18"/>
    <property type="match status" value="1"/>
</dbReference>
<organism evidence="2 3">
    <name type="scientific">Jiella pelagia</name>
    <dbReference type="NCBI Taxonomy" id="2986949"/>
    <lineage>
        <taxon>Bacteria</taxon>
        <taxon>Pseudomonadati</taxon>
        <taxon>Pseudomonadota</taxon>
        <taxon>Alphaproteobacteria</taxon>
        <taxon>Hyphomicrobiales</taxon>
        <taxon>Aurantimonadaceae</taxon>
        <taxon>Jiella</taxon>
    </lineage>
</organism>
<dbReference type="Pfam" id="PF00583">
    <property type="entry name" value="Acetyltransf_1"/>
    <property type="match status" value="1"/>
</dbReference>
<evidence type="ECO:0000313" key="3">
    <source>
        <dbReference type="Proteomes" id="UP001164020"/>
    </source>
</evidence>
<dbReference type="InterPro" id="IPR041496">
    <property type="entry name" value="YitH/HolE_GNAT"/>
</dbReference>
<dbReference type="PANTHER" id="PTHR47237">
    <property type="entry name" value="SLL0310 PROTEIN"/>
    <property type="match status" value="1"/>
</dbReference>
<reference evidence="2" key="1">
    <citation type="submission" date="2022-12" db="EMBL/GenBank/DDBJ databases">
        <title>Jiella pelagia sp. nov., isolated from phosphonate enriched culture of Northwest Pacific surface seawater.</title>
        <authorList>
            <person name="Shin D.Y."/>
            <person name="Hwang C.Y."/>
        </authorList>
    </citation>
    <scope>NUCLEOTIDE SEQUENCE</scope>
    <source>
        <strain evidence="2">HL-NP1</strain>
    </source>
</reference>
<dbReference type="Proteomes" id="UP001164020">
    <property type="component" value="Chromosome"/>
</dbReference>
<dbReference type="InterPro" id="IPR000182">
    <property type="entry name" value="GNAT_dom"/>
</dbReference>
<proteinExistence type="predicted"/>
<keyword evidence="2" id="KW-0012">Acyltransferase</keyword>
<dbReference type="Gene3D" id="3.40.630.90">
    <property type="match status" value="1"/>
</dbReference>
<dbReference type="SUPFAM" id="SSF55729">
    <property type="entry name" value="Acyl-CoA N-acyltransferases (Nat)"/>
    <property type="match status" value="1"/>
</dbReference>
<dbReference type="InterPro" id="IPR016181">
    <property type="entry name" value="Acyl_CoA_acyltransferase"/>
</dbReference>
<dbReference type="Gene3D" id="3.40.630.30">
    <property type="match status" value="1"/>
</dbReference>
<keyword evidence="2" id="KW-0808">Transferase</keyword>
<dbReference type="CDD" id="cd04301">
    <property type="entry name" value="NAT_SF"/>
    <property type="match status" value="1"/>
</dbReference>
<feature type="domain" description="N-acetyltransferase" evidence="1">
    <location>
        <begin position="1"/>
        <end position="127"/>
    </location>
</feature>